<dbReference type="EMBL" id="JBIATK010000010">
    <property type="protein sequence ID" value="MFF4026303.1"/>
    <property type="molecule type" value="Genomic_DNA"/>
</dbReference>
<dbReference type="InterPro" id="IPR027417">
    <property type="entry name" value="P-loop_NTPase"/>
</dbReference>
<keyword evidence="1" id="KW-0175">Coiled coil</keyword>
<evidence type="ECO:0008006" key="4">
    <source>
        <dbReference type="Google" id="ProtNLM"/>
    </source>
</evidence>
<feature type="coiled-coil region" evidence="1">
    <location>
        <begin position="383"/>
        <end position="431"/>
    </location>
</feature>
<keyword evidence="3" id="KW-1185">Reference proteome</keyword>
<reference evidence="2 3" key="1">
    <citation type="submission" date="2024-10" db="EMBL/GenBank/DDBJ databases">
        <title>The Natural Products Discovery Center: Release of the First 8490 Sequenced Strains for Exploring Actinobacteria Biosynthetic Diversity.</title>
        <authorList>
            <person name="Kalkreuter E."/>
            <person name="Kautsar S.A."/>
            <person name="Yang D."/>
            <person name="Bader C.D."/>
            <person name="Teijaro C.N."/>
            <person name="Fluegel L."/>
            <person name="Davis C.M."/>
            <person name="Simpson J.R."/>
            <person name="Lauterbach L."/>
            <person name="Steele A.D."/>
            <person name="Gui C."/>
            <person name="Meng S."/>
            <person name="Li G."/>
            <person name="Viehrig K."/>
            <person name="Ye F."/>
            <person name="Su P."/>
            <person name="Kiefer A.F."/>
            <person name="Nichols A."/>
            <person name="Cepeda A.J."/>
            <person name="Yan W."/>
            <person name="Fan B."/>
            <person name="Jiang Y."/>
            <person name="Adhikari A."/>
            <person name="Zheng C.-J."/>
            <person name="Schuster L."/>
            <person name="Cowan T.M."/>
            <person name="Smanski M.J."/>
            <person name="Chevrette M.G."/>
            <person name="De Carvalho L.P.S."/>
            <person name="Shen B."/>
        </authorList>
    </citation>
    <scope>NUCLEOTIDE SEQUENCE [LARGE SCALE GENOMIC DNA]</scope>
    <source>
        <strain evidence="2 3">NPDC001867</strain>
    </source>
</reference>
<dbReference type="Proteomes" id="UP001602089">
    <property type="component" value="Unassembled WGS sequence"/>
</dbReference>
<proteinExistence type="predicted"/>
<dbReference type="RefSeq" id="WP_387131437.1">
    <property type="nucleotide sequence ID" value="NZ_JBIATK010000010.1"/>
</dbReference>
<dbReference type="Gene3D" id="3.40.50.300">
    <property type="entry name" value="P-loop containing nucleotide triphosphate hydrolases"/>
    <property type="match status" value="1"/>
</dbReference>
<evidence type="ECO:0000313" key="3">
    <source>
        <dbReference type="Proteomes" id="UP001602089"/>
    </source>
</evidence>
<gene>
    <name evidence="2" type="ORF">ACFYY5_25980</name>
</gene>
<sequence length="619" mass="67354">MNSLRLTYLTFLGADVEAAAVEFGPAVTVIRGPSDTGKSFIVNALDFMLGGSKLKVIPELAGYSTVLLGLVLPSGQRITLSRSVRGGAFGLYEGEMRSLPAGPPPTTLAAAHSAKNSGNLSRYLLSQIGLDDKKVRKNLRNETQSLSFRNLAKLCVISETAMQSEVPPAVSGNPTSRTTEISTLKLLLEGDDDSDLVGAEVNPDRATIMNAKVELIDELIGELEQKTHDVAPIGDVQAQLNRLNHTIARQNSAIAENARVQSVAVRQQAGLQQRVLKLSEQRDDIATLRSRFNLLVAKYDSDLGRLEMIEEAGTFLGFFNPGTCVFCGAEPQHQHPEGHTPQDVTLFGESVRAEHAKTMALRADLVETLRDLDQEHAELGHAIEQDAQSIDTLRRQVDQLEAEIGPQLVDVEALLAKRSELERHIADYAQVDKLNALKVEIATKNQAENTAAVDGLQHGTLTHFSRSIAHRLDAWGFPGANEVRYDRETQDLIAGEQFRSAHGKGVRAILHAAFTIGLAQYCFERDMPHPGFVVLDSPLVTYRAPEMRDADADETLPDDFVTRFYADVQVPFSGQILIMENTDPPNGLTADSVDIQFTGTPGRGRGGFFPPHSSGSAGK</sequence>
<protein>
    <recommendedName>
        <fullName evidence="4">Rad50/SbcC-type AAA domain-containing protein</fullName>
    </recommendedName>
</protein>
<evidence type="ECO:0000313" key="2">
    <source>
        <dbReference type="EMBL" id="MFF4026303.1"/>
    </source>
</evidence>
<dbReference type="SUPFAM" id="SSF52540">
    <property type="entry name" value="P-loop containing nucleoside triphosphate hydrolases"/>
    <property type="match status" value="1"/>
</dbReference>
<accession>A0ABW6TNR3</accession>
<organism evidence="2 3">
    <name type="scientific">Nocardia elegans</name>
    <dbReference type="NCBI Taxonomy" id="300029"/>
    <lineage>
        <taxon>Bacteria</taxon>
        <taxon>Bacillati</taxon>
        <taxon>Actinomycetota</taxon>
        <taxon>Actinomycetes</taxon>
        <taxon>Mycobacteriales</taxon>
        <taxon>Nocardiaceae</taxon>
        <taxon>Nocardia</taxon>
    </lineage>
</organism>
<comment type="caution">
    <text evidence="2">The sequence shown here is derived from an EMBL/GenBank/DDBJ whole genome shotgun (WGS) entry which is preliminary data.</text>
</comment>
<name>A0ABW6TNR3_9NOCA</name>
<evidence type="ECO:0000256" key="1">
    <source>
        <dbReference type="SAM" id="Coils"/>
    </source>
</evidence>